<evidence type="ECO:0000256" key="4">
    <source>
        <dbReference type="ARBA" id="ARBA00022801"/>
    </source>
</evidence>
<evidence type="ECO:0000256" key="10">
    <source>
        <dbReference type="HAMAP-Rule" id="MF_01486"/>
    </source>
</evidence>
<keyword evidence="8 10" id="KW-0238">DNA-binding</keyword>
<dbReference type="InterPro" id="IPR011335">
    <property type="entry name" value="Restrct_endonuc-II-like"/>
</dbReference>
<keyword evidence="5 10" id="KW-0347">Helicase</keyword>
<comment type="subunit">
    <text evidence="10">Heterotrimer of RecB, RecC and RecD. All subunits contribute to DNA-binding.</text>
</comment>
<dbReference type="GO" id="GO:0008854">
    <property type="term" value="F:exodeoxyribonuclease V activity"/>
    <property type="evidence" value="ECO:0007669"/>
    <property type="project" value="InterPro"/>
</dbReference>
<keyword evidence="9 10" id="KW-0234">DNA repair</keyword>
<keyword evidence="3 10" id="KW-0227">DNA damage</keyword>
<evidence type="ECO:0000256" key="9">
    <source>
        <dbReference type="ARBA" id="ARBA00023204"/>
    </source>
</evidence>
<feature type="domain" description="RecC C-terminal" evidence="11">
    <location>
        <begin position="821"/>
        <end position="1068"/>
    </location>
</feature>
<accession>A0A4U1B429</accession>
<dbReference type="GO" id="GO:0003677">
    <property type="term" value="F:DNA binding"/>
    <property type="evidence" value="ECO:0007669"/>
    <property type="project" value="UniProtKB-UniRule"/>
</dbReference>
<evidence type="ECO:0000256" key="7">
    <source>
        <dbReference type="ARBA" id="ARBA00022840"/>
    </source>
</evidence>
<dbReference type="InterPro" id="IPR013986">
    <property type="entry name" value="DExx_box_DNA_helicase_dom_sf"/>
</dbReference>
<dbReference type="Pfam" id="PF04257">
    <property type="entry name" value="Exonuc_V_gamma"/>
    <property type="match status" value="1"/>
</dbReference>
<organism evidence="12 13">
    <name type="scientific">Thalassotalea mangrovi</name>
    <dbReference type="NCBI Taxonomy" id="2572245"/>
    <lineage>
        <taxon>Bacteria</taxon>
        <taxon>Pseudomonadati</taxon>
        <taxon>Pseudomonadota</taxon>
        <taxon>Gammaproteobacteria</taxon>
        <taxon>Alteromonadales</taxon>
        <taxon>Colwelliaceae</taxon>
        <taxon>Thalassotalea</taxon>
    </lineage>
</organism>
<keyword evidence="6 10" id="KW-0269">Exonuclease</keyword>
<dbReference type="EMBL" id="SWDB01000026">
    <property type="protein sequence ID" value="TKB44767.1"/>
    <property type="molecule type" value="Genomic_DNA"/>
</dbReference>
<sequence length="1157" mass="132992">MLYLYPANRMEDLLLLFAKVQQISPLPPLVEELVLVQNQGMQHWLNMQQASANRVSMNTRFSLPAQFFWKSLRTLCIDDLPEQSPYSRDVLAWRIELLLQSDTIIQEQSCQPLTTYWNSESAQQKDLRRYQLARKIADLYEQYLIYRPDWIHSWCVGEHVDFEDGAARETETWLALIWQQLHQQIPYDPQQLIRQAIANLADKAEHLPRRISLFGLNAIAPLWMEFLAALGEHIDIHFYQLNPCIEYWGDIKSEKSQAKQDFQQLLSGWPNVDDISNDVNPLLANLGQQGKDLLSQLQQFEHIEIPVYERLAESQLHSSNVLTQLQHDILSLEDRRGVFAAGQQQPLVDDSIVVTSAHSALREVQGLHDYLLHQFNNDPTLTPKDVLVMCPQVEDYAPYIDAVFVRGWEDIGENIPPLPCSIADRISKDSEPLVNGFNELLNLPDSRFEVSRLIAYLQLKPVQKRFNFNDSDIELISFWLQQANIHWGLDAEHKSRQIGIEDASDQFTWHLGLKRLLRGFAYSDQLTLAGDNLYLPWVEGDNSELLGKFLQFIEQLQLLHKNLHTSRSAGQWHEMLTEMLDSLFNEDESDPDLGLTIVRKAIDDFYEHCQQANYHARISLLPVREYLNTHFSEPDPGRQFMIGQITFCSMLPMRSIPFKLVAILGMNDGQFPRQRQPIGFDLMAMTAGRLGDRSLHKDDRYLFLEALISARSHLYISYQGRDIKNNGERQPSIVLRELMDYLEQGFGWRFSPEHQLRQLPMQSFANENYSPDNAWASFDGKWLNLAPANVKADTASDEPLIEIAANNLNENEGANDKSSDEISDEDLIQALRHPAKIFGTRQLNLTFAYQQEPLSDVEPFAPSGLEKFNYKQQILATTLQSADSSNPQLVDEITVKLDNIQRLSLLSGAFPDNHEMNSTLAGWRLMVEAFSTYVAGIIDARQLNGVAIELPFKVSVTTEENEELMISCSVPLLQHPESYSITYTKSASASDADLCRIYIGHLLACVYAKNQSREPNVITQGFYLNEKTLKVEQIQLTYWQDAEQRLQALMTGYQQLLRTPKPINMAIAKKHFWNRNKFQSGVMNQQDLEKLWYQEKYGQSMATDPYLQYFFKTCPQLQQMLPDLVALYQVFFERLSIKNVDLAVEQLSAADSAPEKE</sequence>
<reference evidence="12 13" key="1">
    <citation type="submission" date="2019-04" db="EMBL/GenBank/DDBJ databases">
        <title>Thalassotalea guangxiensis sp. nov., isolated from sediment of the coastal wetland.</title>
        <authorList>
            <person name="Zheng S."/>
            <person name="Zhang D."/>
        </authorList>
    </citation>
    <scope>NUCLEOTIDE SEQUENCE [LARGE SCALE GENOMIC DNA]</scope>
    <source>
        <strain evidence="12 13">ZS-4</strain>
    </source>
</reference>
<dbReference type="AlphaFoldDB" id="A0A4U1B429"/>
<evidence type="ECO:0000256" key="3">
    <source>
        <dbReference type="ARBA" id="ARBA00022763"/>
    </source>
</evidence>
<evidence type="ECO:0000256" key="1">
    <source>
        <dbReference type="ARBA" id="ARBA00022722"/>
    </source>
</evidence>
<dbReference type="PANTHER" id="PTHR30591">
    <property type="entry name" value="RECBCD ENZYME SUBUNIT RECC"/>
    <property type="match status" value="1"/>
</dbReference>
<comment type="function">
    <text evidence="10">A helicase/nuclease that prepares dsDNA breaks (DSB) for recombinational DNA repair. Binds to DSBs and unwinds DNA via a highly rapid and processive ATP-dependent bidirectional helicase activity. Unwinds dsDNA until it encounters a Chi (crossover hotspot instigator) sequence from the 3' direction. Cuts ssDNA a few nucleotides 3' to the Chi site. The properties and activities of the enzyme are changed at Chi. The Chi-altered holoenzyme produces a long 3'-ssDNA overhang and facilitates RecA-binding to the ssDNA for homologous DNA recombination and repair. Holoenzyme degrades any linearized DNA that is unable to undergo homologous recombination. In the holoenzyme this subunit recognizes the wild-type Chi sequence, and when added to isolated RecB increases its ATP-dependent helicase processivity.</text>
</comment>
<dbReference type="Gene3D" id="3.40.50.10930">
    <property type="match status" value="1"/>
</dbReference>
<evidence type="ECO:0000256" key="5">
    <source>
        <dbReference type="ARBA" id="ARBA00022806"/>
    </source>
</evidence>
<dbReference type="OrthoDB" id="9762834at2"/>
<dbReference type="SUPFAM" id="SSF52540">
    <property type="entry name" value="P-loop containing nucleoside triphosphate hydrolases"/>
    <property type="match status" value="2"/>
</dbReference>
<keyword evidence="13" id="KW-1185">Reference proteome</keyword>
<dbReference type="RefSeq" id="WP_136736147.1">
    <property type="nucleotide sequence ID" value="NZ_SWDB01000026.1"/>
</dbReference>
<dbReference type="PANTHER" id="PTHR30591:SF1">
    <property type="entry name" value="RECBCD ENZYME SUBUNIT RECC"/>
    <property type="match status" value="1"/>
</dbReference>
<gene>
    <name evidence="10 12" type="primary">recC</name>
    <name evidence="12" type="ORF">E8M12_10755</name>
</gene>
<comment type="miscellaneous">
    <text evidence="10">In the RecBCD complex, RecB has a slow 3'-5' helicase, an exonuclease activity and loads RecA onto ssDNA, RecD has a fast 5'-3' helicase activity, while RecC stimulates the ATPase and processivity of the RecB helicase and contributes to recognition of the Chi site.</text>
</comment>
<evidence type="ECO:0000259" key="11">
    <source>
        <dbReference type="Pfam" id="PF17946"/>
    </source>
</evidence>
<dbReference type="Proteomes" id="UP000307999">
    <property type="component" value="Unassembled WGS sequence"/>
</dbReference>
<dbReference type="InterPro" id="IPR027417">
    <property type="entry name" value="P-loop_NTPase"/>
</dbReference>
<dbReference type="PIRSF" id="PIRSF000980">
    <property type="entry name" value="RecC"/>
    <property type="match status" value="1"/>
</dbReference>
<name>A0A4U1B429_9GAMM</name>
<evidence type="ECO:0000313" key="13">
    <source>
        <dbReference type="Proteomes" id="UP000307999"/>
    </source>
</evidence>
<dbReference type="InterPro" id="IPR006697">
    <property type="entry name" value="RecC"/>
</dbReference>
<proteinExistence type="inferred from homology"/>
<evidence type="ECO:0000256" key="6">
    <source>
        <dbReference type="ARBA" id="ARBA00022839"/>
    </source>
</evidence>
<dbReference type="NCBIfam" id="TIGR01450">
    <property type="entry name" value="recC"/>
    <property type="match status" value="1"/>
</dbReference>
<dbReference type="Gene3D" id="1.10.10.160">
    <property type="match status" value="1"/>
</dbReference>
<keyword evidence="2 10" id="KW-0547">Nucleotide-binding</keyword>
<dbReference type="Pfam" id="PF17946">
    <property type="entry name" value="RecC_C"/>
    <property type="match status" value="1"/>
</dbReference>
<evidence type="ECO:0000256" key="2">
    <source>
        <dbReference type="ARBA" id="ARBA00022741"/>
    </source>
</evidence>
<keyword evidence="4 10" id="KW-0378">Hydrolase</keyword>
<dbReference type="GO" id="GO:0000724">
    <property type="term" value="P:double-strand break repair via homologous recombination"/>
    <property type="evidence" value="ECO:0007669"/>
    <property type="project" value="UniProtKB-UniRule"/>
</dbReference>
<dbReference type="GO" id="GO:0005524">
    <property type="term" value="F:ATP binding"/>
    <property type="evidence" value="ECO:0007669"/>
    <property type="project" value="UniProtKB-UniRule"/>
</dbReference>
<evidence type="ECO:0000313" key="12">
    <source>
        <dbReference type="EMBL" id="TKB44767.1"/>
    </source>
</evidence>
<dbReference type="GO" id="GO:0003678">
    <property type="term" value="F:DNA helicase activity"/>
    <property type="evidence" value="ECO:0007669"/>
    <property type="project" value="UniProtKB-UniRule"/>
</dbReference>
<protein>
    <recommendedName>
        <fullName evidence="10">RecBCD enzyme subunit RecC</fullName>
    </recommendedName>
    <alternativeName>
        <fullName evidence="10">Exonuclease V subunit RecC</fullName>
        <shortName evidence="10">ExoV subunit RecC</shortName>
    </alternativeName>
    <alternativeName>
        <fullName evidence="10">Helicase/nuclease RecBCD subunit RecC</fullName>
    </alternativeName>
</protein>
<comment type="caution">
    <text evidence="12">The sequence shown here is derived from an EMBL/GenBank/DDBJ whole genome shotgun (WGS) entry which is preliminary data.</text>
</comment>
<keyword evidence="7 10" id="KW-0067">ATP-binding</keyword>
<keyword evidence="1 10" id="KW-0540">Nuclease</keyword>
<dbReference type="Gene3D" id="3.40.50.300">
    <property type="entry name" value="P-loop containing nucleotide triphosphate hydrolases"/>
    <property type="match status" value="2"/>
</dbReference>
<dbReference type="SUPFAM" id="SSF52980">
    <property type="entry name" value="Restriction endonuclease-like"/>
    <property type="match status" value="1"/>
</dbReference>
<dbReference type="InterPro" id="IPR041500">
    <property type="entry name" value="RecC_C"/>
</dbReference>
<comment type="similarity">
    <text evidence="10">Belongs to the RecC family.</text>
</comment>
<evidence type="ECO:0000256" key="8">
    <source>
        <dbReference type="ARBA" id="ARBA00023125"/>
    </source>
</evidence>
<dbReference type="GO" id="GO:0009338">
    <property type="term" value="C:exodeoxyribonuclease V complex"/>
    <property type="evidence" value="ECO:0007669"/>
    <property type="project" value="InterPro"/>
</dbReference>
<dbReference type="HAMAP" id="MF_01486">
    <property type="entry name" value="RecC"/>
    <property type="match status" value="1"/>
</dbReference>